<sequence length="1089" mass="126391">MTEQQLEDYFYKRDLGCSDAGQYQTIEDEYYNIVAYCKKVRHGIENLTISSGERALWELVQNARDMSEDCRIRVELNEDSLVFLHYGKPFSHSSLSALVKQNSSKDNPAQDLAGQYGTGFMTTHAFNRVVDVCGPYEVHTSRAKVDKYIRMHIVLDRSNTDSLEAYKEMNRELIQVKDMWKSTEECEGHIPSTFRYKLTPELVESVSDQIKNVAELMPFVLVINERIKKFEVCDNHRKEHYVFCKLDTPVKDEPFGEAGWHEVEVVVNRMDMLSPKQTPAPYHCYYLVSRDKEDVVIIPPFPTICGDVEKVPSLFLWFPLLGTEDFGVNFIFHSKKFYPVEKRNNIQLPEDVPAKKEAGEKNESVLKSMMQALFTYYQIEGKDSTISRDLCKVNFIKETEDEEQKRFYHDMQTTWNEQVKNWKVIPTAEGRKSITDRRVRLLHHDFYANLNEEKRKLYESTLAKFASYIKDSNGEEYLLPTTDLIKWSELVDTWNCKEVGGFYVTLDDVCRAIKDKSDDLLEFLQFLKDSGNECLYDKYALIPNRAGNLCLRNSLVHADFMTDDMYQLISPLMGDAAAKILDQAYLSLAEYTEYTPSALHDAILVTMNKWRTNTLVRKNPLTDEQVTALINFCSASSQEEFANFRGRIMAVLPAYYNKTFRKSHMQKLEEKEEDFYNTAFFLLLDYTLYQISKENEDWVKVNKSFLLKLLTEYAKSNDNNRKEKLDSYGVIPCQKGYLCVKKELLKNDGIIPELAYFYNIIIGQDLHEKWIDTDFENLYDDYATQTPKDIAPSIQTELVNYMKGVNNGDCDKDKTKEVIIRKIILNLDNGEGWDDWFGSIDDNKAKYTFEMASGDVQKGIFSLMDLEDKDILRLANLNINGALPSLISHMERQKELDDERKSTFNFCYRIGKTIEDSIRKRLGNELLEVQTREHVDDELSVDDIQNGQDMIISYNGKNVYYVEVKAKWNFDYDNYAHMSTNQIRMAASNPYCYALCCVDLSDSEKVNIPADSSIEYVEEHEKEIIEQTKVHLNIGEELRKIIEPVLNAEKDVTGKRIRLSDYRANISKTAFTSGVHLDFLIEDILKKCK</sequence>
<dbReference type="AlphaFoldDB" id="A0A1T4RX13"/>
<proteinExistence type="predicted"/>
<reference evidence="1 2" key="1">
    <citation type="submission" date="2017-02" db="EMBL/GenBank/DDBJ databases">
        <authorList>
            <person name="Peterson S.W."/>
        </authorList>
    </citation>
    <scope>NUCLEOTIDE SEQUENCE [LARGE SCALE GENOMIC DNA]</scope>
    <source>
        <strain evidence="1 2">ATCC 43324</strain>
    </source>
</reference>
<protein>
    <recommendedName>
        <fullName evidence="3">Protein NO VEIN C-terminal domain-containing protein</fullName>
    </recommendedName>
</protein>
<evidence type="ECO:0008006" key="3">
    <source>
        <dbReference type="Google" id="ProtNLM"/>
    </source>
</evidence>
<dbReference type="NCBIfam" id="NF047352">
    <property type="entry name" value="P_loop_sacsin"/>
    <property type="match status" value="1"/>
</dbReference>
<accession>A0A1T4RX13</accession>
<dbReference type="EMBL" id="FUXK01000042">
    <property type="protein sequence ID" value="SKA20520.1"/>
    <property type="molecule type" value="Genomic_DNA"/>
</dbReference>
<evidence type="ECO:0000313" key="2">
    <source>
        <dbReference type="Proteomes" id="UP000190065"/>
    </source>
</evidence>
<dbReference type="RefSeq" id="WP_025071158.1">
    <property type="nucleotide sequence ID" value="NZ_FUXK01000042.1"/>
</dbReference>
<dbReference type="SUPFAM" id="SSF55874">
    <property type="entry name" value="ATPase domain of HSP90 chaperone/DNA topoisomerase II/histidine kinase"/>
    <property type="match status" value="1"/>
</dbReference>
<dbReference type="STRING" id="28136.SAMN02745202_02470"/>
<dbReference type="InterPro" id="IPR036890">
    <property type="entry name" value="HATPase_C_sf"/>
</dbReference>
<dbReference type="eggNOG" id="ENOG502Z8NT">
    <property type="taxonomic scope" value="Bacteria"/>
</dbReference>
<gene>
    <name evidence="1" type="ORF">SAMN02745202_02470</name>
</gene>
<name>A0A1T4RX13_9BACT</name>
<dbReference type="Proteomes" id="UP000190065">
    <property type="component" value="Unassembled WGS sequence"/>
</dbReference>
<organism evidence="1 2">
    <name type="scientific">Segatella oulorum</name>
    <dbReference type="NCBI Taxonomy" id="28136"/>
    <lineage>
        <taxon>Bacteria</taxon>
        <taxon>Pseudomonadati</taxon>
        <taxon>Bacteroidota</taxon>
        <taxon>Bacteroidia</taxon>
        <taxon>Bacteroidales</taxon>
        <taxon>Prevotellaceae</taxon>
        <taxon>Segatella</taxon>
    </lineage>
</organism>
<evidence type="ECO:0000313" key="1">
    <source>
        <dbReference type="EMBL" id="SKA20520.1"/>
    </source>
</evidence>